<dbReference type="PANTHER" id="PTHR22916:SF3">
    <property type="entry name" value="UDP-GLCNAC:BETAGAL BETA-1,3-N-ACETYLGLUCOSAMINYLTRANSFERASE-LIKE PROTEIN 1"/>
    <property type="match status" value="1"/>
</dbReference>
<reference evidence="2 3" key="1">
    <citation type="submission" date="2020-05" db="EMBL/GenBank/DDBJ databases">
        <title>Flexivirga sp. ID2601S isolated from air conditioner.</title>
        <authorList>
            <person name="Kim D.H."/>
        </authorList>
    </citation>
    <scope>NUCLEOTIDE SEQUENCE [LARGE SCALE GENOMIC DNA]</scope>
    <source>
        <strain evidence="2 3">ID2601S</strain>
    </source>
</reference>
<gene>
    <name evidence="2" type="ORF">HJ588_13025</name>
</gene>
<feature type="domain" description="Glycosyltransferase 2-like" evidence="1">
    <location>
        <begin position="22"/>
        <end position="182"/>
    </location>
</feature>
<dbReference type="Gene3D" id="3.90.550.10">
    <property type="entry name" value="Spore Coat Polysaccharide Biosynthesis Protein SpsA, Chain A"/>
    <property type="match status" value="1"/>
</dbReference>
<evidence type="ECO:0000313" key="3">
    <source>
        <dbReference type="Proteomes" id="UP000557772"/>
    </source>
</evidence>
<keyword evidence="3" id="KW-1185">Reference proteome</keyword>
<dbReference type="EMBL" id="JABENB010000002">
    <property type="protein sequence ID" value="NNG40188.1"/>
    <property type="molecule type" value="Genomic_DNA"/>
</dbReference>
<evidence type="ECO:0000259" key="1">
    <source>
        <dbReference type="Pfam" id="PF00535"/>
    </source>
</evidence>
<dbReference type="InterPro" id="IPR001173">
    <property type="entry name" value="Glyco_trans_2-like"/>
</dbReference>
<dbReference type="CDD" id="cd00761">
    <property type="entry name" value="Glyco_tranf_GTA_type"/>
    <property type="match status" value="1"/>
</dbReference>
<organism evidence="2 3">
    <name type="scientific">Flexivirga aerilata</name>
    <dbReference type="NCBI Taxonomy" id="1656889"/>
    <lineage>
        <taxon>Bacteria</taxon>
        <taxon>Bacillati</taxon>
        <taxon>Actinomycetota</taxon>
        <taxon>Actinomycetes</taxon>
        <taxon>Micrococcales</taxon>
        <taxon>Dermacoccaceae</taxon>
        <taxon>Flexivirga</taxon>
    </lineage>
</organism>
<dbReference type="Pfam" id="PF00535">
    <property type="entry name" value="Glycos_transf_2"/>
    <property type="match status" value="1"/>
</dbReference>
<accession>A0A849ALK2</accession>
<keyword evidence="2" id="KW-0808">Transferase</keyword>
<proteinExistence type="predicted"/>
<dbReference type="Proteomes" id="UP000557772">
    <property type="component" value="Unassembled WGS sequence"/>
</dbReference>
<name>A0A849ALK2_9MICO</name>
<dbReference type="RefSeq" id="WP_171156242.1">
    <property type="nucleotide sequence ID" value="NZ_JABENB010000002.1"/>
</dbReference>
<protein>
    <submittedName>
        <fullName evidence="2">Glycosyltransferase</fullName>
    </submittedName>
</protein>
<dbReference type="InterPro" id="IPR029044">
    <property type="entry name" value="Nucleotide-diphossugar_trans"/>
</dbReference>
<dbReference type="GO" id="GO:0016758">
    <property type="term" value="F:hexosyltransferase activity"/>
    <property type="evidence" value="ECO:0007669"/>
    <property type="project" value="UniProtKB-ARBA"/>
</dbReference>
<dbReference type="SUPFAM" id="SSF53448">
    <property type="entry name" value="Nucleotide-diphospho-sugar transferases"/>
    <property type="match status" value="1"/>
</dbReference>
<comment type="caution">
    <text evidence="2">The sequence shown here is derived from an EMBL/GenBank/DDBJ whole genome shotgun (WGS) entry which is preliminary data.</text>
</comment>
<dbReference type="AlphaFoldDB" id="A0A849ALK2"/>
<sequence length="802" mass="88867">MAQPSVSAPSTVRRLGSKPRLSVVVPFYGVENYIGDCLESIRVQHLSDIEVIMVDDGSPDGSRSVAEAYAAQDPRFRVVTRENGGLGPARNTGTEHAAGEYLTFVDSDDLVTRHGFSRMIEALDTTGSSFVGGNARRFNNSSGVKPSWAQLHAFARTRFATHVFDHPVLARDRMVWNKVYRRDFWDEFGYEFPAIRYEDYPVTLKAHLDAVTVDILSQPVYYWRERESGDSITQQVFRYDNLLDRVRSASMVVDLVAAAPKPVRLRTHVMLAESDFVSIVQAFATATEDECYQLIDLGHELVERLGIDALQQRTRYDQLQYHAMLARDVELLRELAVFRRDGGLRGGARAFKVPRSLGRYEYAYPGHGRSYLPKDVFLSPAKDLALRTTVNAVRWEDDGLHVRAVAEVRHLPTGADSSLRVFAVSSAIREQVPVRRFEDVDSHGQLAYCGFEMVIDRATLARWGAAEAPVRFDLQLSSGGARRNGLLRGLRPGSATFPEGGFLTDQLWVQPSSNRSGELLLSWHVAPWTITAGEVDGDDLVLTARAPRPLQVAQFVLPGNRYAEDLRYPATCRIDGGATHLIGRIPLSEVAARTDDDDPFLRITTRGIQVRAGGKHHPLLWDAGRRSVISRVGDNQFRLTRSAAGYANLWESAVRLVADSAELDGPDLVVRGRSLAADGDWVLSWRRYLPGTEDYVEVAATSVTGTDWTVRVPVADLLDVEGVPHEVDPLASLVTWTLFSTSAENDLSTAVLPETLLVSRLPLVCTGDRRRGTLRPHGDTLQVDVRFDVPATAARAPQSGGK</sequence>
<dbReference type="PANTHER" id="PTHR22916">
    <property type="entry name" value="GLYCOSYLTRANSFERASE"/>
    <property type="match status" value="1"/>
</dbReference>
<evidence type="ECO:0000313" key="2">
    <source>
        <dbReference type="EMBL" id="NNG40188.1"/>
    </source>
</evidence>